<sequence>MAKKFGLGKGLDLLIPEEETENLNLLSINQIKPNKDQPRKYFDDEKIAMLAESIKEHGLIQPIIVQKVKEDYRIIAGERRWRAAKLANLKEVPVVVMDLTDSAVLEISLIENIQRQDLNPIEEANAYRRLMADFGITQETLAQRIGRSRTAIANTVRLVNLDERVQVFLMEDLLSEGHGRAILGLESLDDQYLCAQKVVDNGLSVRETEHLVAGFLKEKPLPRKHRADPYIKDIEKRLAKTLGTKVQLKPKAKNKGKIEIEYYSAEDLERILDFLQLEE</sequence>
<evidence type="ECO:0000256" key="1">
    <source>
        <dbReference type="ARBA" id="ARBA00004453"/>
    </source>
</evidence>
<dbReference type="InterPro" id="IPR004437">
    <property type="entry name" value="ParB/RepB/Spo0J"/>
</dbReference>
<comment type="subcellular location">
    <subcellularLocation>
        <location evidence="1">Cytoplasm</location>
        <location evidence="1">Nucleoid</location>
    </subcellularLocation>
</comment>
<dbReference type="SMART" id="SM00470">
    <property type="entry name" value="ParB"/>
    <property type="match status" value="1"/>
</dbReference>
<dbReference type="AlphaFoldDB" id="A0A941HR12"/>
<dbReference type="Pfam" id="PF02195">
    <property type="entry name" value="ParB_N"/>
    <property type="match status" value="1"/>
</dbReference>
<dbReference type="InterPro" id="IPR057240">
    <property type="entry name" value="ParB_dimer_C"/>
</dbReference>
<dbReference type="GO" id="GO:0003677">
    <property type="term" value="F:DNA binding"/>
    <property type="evidence" value="ECO:0007669"/>
    <property type="project" value="UniProtKB-KW"/>
</dbReference>
<dbReference type="Gene3D" id="3.90.1530.30">
    <property type="match status" value="1"/>
</dbReference>
<dbReference type="PANTHER" id="PTHR33375">
    <property type="entry name" value="CHROMOSOME-PARTITIONING PROTEIN PARB-RELATED"/>
    <property type="match status" value="1"/>
</dbReference>
<comment type="caution">
    <text evidence="6">The sequence shown here is derived from an EMBL/GenBank/DDBJ whole genome shotgun (WGS) entry which is preliminary data.</text>
</comment>
<dbReference type="Gene3D" id="1.10.10.2830">
    <property type="match status" value="1"/>
</dbReference>
<evidence type="ECO:0000313" key="6">
    <source>
        <dbReference type="EMBL" id="MBR0576550.1"/>
    </source>
</evidence>
<gene>
    <name evidence="6" type="ORF">KCG48_09375</name>
</gene>
<evidence type="ECO:0000256" key="3">
    <source>
        <dbReference type="ARBA" id="ARBA00022829"/>
    </source>
</evidence>
<dbReference type="GO" id="GO:0009295">
    <property type="term" value="C:nucleoid"/>
    <property type="evidence" value="ECO:0007669"/>
    <property type="project" value="UniProtKB-SubCell"/>
</dbReference>
<dbReference type="InterPro" id="IPR003115">
    <property type="entry name" value="ParB_N"/>
</dbReference>
<keyword evidence="7" id="KW-1185">Reference proteome</keyword>
<organism evidence="6 7">
    <name type="scientific">Proteiniclasticum sediminis</name>
    <dbReference type="NCBI Taxonomy" id="2804028"/>
    <lineage>
        <taxon>Bacteria</taxon>
        <taxon>Bacillati</taxon>
        <taxon>Bacillota</taxon>
        <taxon>Clostridia</taxon>
        <taxon>Eubacteriales</taxon>
        <taxon>Clostridiaceae</taxon>
        <taxon>Proteiniclasticum</taxon>
    </lineage>
</organism>
<protein>
    <submittedName>
        <fullName evidence="6">ParB/RepB/Spo0J family partition protein</fullName>
    </submittedName>
</protein>
<dbReference type="RefSeq" id="WP_211801605.1">
    <property type="nucleotide sequence ID" value="NZ_JAGSCS010000012.1"/>
</dbReference>
<dbReference type="SUPFAM" id="SSF110849">
    <property type="entry name" value="ParB/Sulfiredoxin"/>
    <property type="match status" value="1"/>
</dbReference>
<dbReference type="Pfam" id="PF23552">
    <property type="entry name" value="ParB_C"/>
    <property type="match status" value="1"/>
</dbReference>
<evidence type="ECO:0000256" key="4">
    <source>
        <dbReference type="ARBA" id="ARBA00023125"/>
    </source>
</evidence>
<dbReference type="PANTHER" id="PTHR33375:SF1">
    <property type="entry name" value="CHROMOSOME-PARTITIONING PROTEIN PARB-RELATED"/>
    <property type="match status" value="1"/>
</dbReference>
<dbReference type="GO" id="GO:0005694">
    <property type="term" value="C:chromosome"/>
    <property type="evidence" value="ECO:0007669"/>
    <property type="project" value="TreeGrafter"/>
</dbReference>
<dbReference type="FunFam" id="3.90.1530.30:FF:000001">
    <property type="entry name" value="Chromosome partitioning protein ParB"/>
    <property type="match status" value="1"/>
</dbReference>
<dbReference type="Pfam" id="PF17762">
    <property type="entry name" value="HTH_ParB"/>
    <property type="match status" value="1"/>
</dbReference>
<dbReference type="InterPro" id="IPR050336">
    <property type="entry name" value="Chromosome_partition/occlusion"/>
</dbReference>
<keyword evidence="4" id="KW-0238">DNA-binding</keyword>
<dbReference type="FunFam" id="1.10.10.2830:FF:000001">
    <property type="entry name" value="Chromosome partitioning protein ParB"/>
    <property type="match status" value="1"/>
</dbReference>
<proteinExistence type="inferred from homology"/>
<dbReference type="EMBL" id="JAGSCS010000012">
    <property type="protein sequence ID" value="MBR0576550.1"/>
    <property type="molecule type" value="Genomic_DNA"/>
</dbReference>
<feature type="domain" description="ParB-like N-terminal" evidence="5">
    <location>
        <begin position="24"/>
        <end position="113"/>
    </location>
</feature>
<dbReference type="GO" id="GO:0045881">
    <property type="term" value="P:positive regulation of sporulation resulting in formation of a cellular spore"/>
    <property type="evidence" value="ECO:0007669"/>
    <property type="project" value="TreeGrafter"/>
</dbReference>
<evidence type="ECO:0000256" key="2">
    <source>
        <dbReference type="ARBA" id="ARBA00006295"/>
    </source>
</evidence>
<dbReference type="NCBIfam" id="TIGR00180">
    <property type="entry name" value="parB_part"/>
    <property type="match status" value="1"/>
</dbReference>
<dbReference type="InterPro" id="IPR036086">
    <property type="entry name" value="ParB/Sulfiredoxin_sf"/>
</dbReference>
<name>A0A941HR12_9CLOT</name>
<dbReference type="InterPro" id="IPR041468">
    <property type="entry name" value="HTH_ParB/Spo0J"/>
</dbReference>
<evidence type="ECO:0000313" key="7">
    <source>
        <dbReference type="Proteomes" id="UP000675379"/>
    </source>
</evidence>
<comment type="similarity">
    <text evidence="2">Belongs to the ParB family.</text>
</comment>
<keyword evidence="3" id="KW-0159">Chromosome partition</keyword>
<dbReference type="CDD" id="cd16393">
    <property type="entry name" value="SPO0J_N"/>
    <property type="match status" value="1"/>
</dbReference>
<evidence type="ECO:0000259" key="5">
    <source>
        <dbReference type="SMART" id="SM00470"/>
    </source>
</evidence>
<dbReference type="Proteomes" id="UP000675379">
    <property type="component" value="Unassembled WGS sequence"/>
</dbReference>
<dbReference type="GO" id="GO:0007059">
    <property type="term" value="P:chromosome segregation"/>
    <property type="evidence" value="ECO:0007669"/>
    <property type="project" value="UniProtKB-KW"/>
</dbReference>
<accession>A0A941HR12</accession>
<reference evidence="6" key="1">
    <citation type="submission" date="2021-04" db="EMBL/GenBank/DDBJ databases">
        <title>Proteiniclasticum sedimins sp. nov., an obligate anaerobic bacterium isolated from anaerobic sludge.</title>
        <authorList>
            <person name="Liu J."/>
        </authorList>
    </citation>
    <scope>NUCLEOTIDE SEQUENCE</scope>
    <source>
        <strain evidence="6">BAD-10</strain>
    </source>
</reference>